<keyword evidence="3" id="KW-1185">Reference proteome</keyword>
<evidence type="ECO:0000313" key="2">
    <source>
        <dbReference type="EMBL" id="MPC96448.1"/>
    </source>
</evidence>
<name>A0A5B7JTM9_PORTR</name>
<dbReference type="AlphaFoldDB" id="A0A5B7JTM9"/>
<proteinExistence type="predicted"/>
<reference evidence="2 3" key="1">
    <citation type="submission" date="2019-05" db="EMBL/GenBank/DDBJ databases">
        <title>Another draft genome of Portunus trituberculatus and its Hox gene families provides insights of decapod evolution.</title>
        <authorList>
            <person name="Jeong J.-H."/>
            <person name="Song I."/>
            <person name="Kim S."/>
            <person name="Choi T."/>
            <person name="Kim D."/>
            <person name="Ryu S."/>
            <person name="Kim W."/>
        </authorList>
    </citation>
    <scope>NUCLEOTIDE SEQUENCE [LARGE SCALE GENOMIC DNA]</scope>
    <source>
        <tissue evidence="2">Muscle</tissue>
    </source>
</reference>
<evidence type="ECO:0000313" key="3">
    <source>
        <dbReference type="Proteomes" id="UP000324222"/>
    </source>
</evidence>
<accession>A0A5B7JTM9</accession>
<dbReference type="EMBL" id="VSRR010106012">
    <property type="protein sequence ID" value="MPC96448.1"/>
    <property type="molecule type" value="Genomic_DNA"/>
</dbReference>
<sequence length="72" mass="8135">MFRETNERADKQRRSTSKQGTQGSKVRQVARRQVRAGGRGVDRCGCGESLIDHEAPPPNHRKLYSLCSCLTY</sequence>
<gene>
    <name evidence="2" type="ORF">E2C01_091707</name>
</gene>
<protein>
    <submittedName>
        <fullName evidence="2">Uncharacterized protein</fullName>
    </submittedName>
</protein>
<comment type="caution">
    <text evidence="2">The sequence shown here is derived from an EMBL/GenBank/DDBJ whole genome shotgun (WGS) entry which is preliminary data.</text>
</comment>
<evidence type="ECO:0000256" key="1">
    <source>
        <dbReference type="SAM" id="MobiDB-lite"/>
    </source>
</evidence>
<organism evidence="2 3">
    <name type="scientific">Portunus trituberculatus</name>
    <name type="common">Swimming crab</name>
    <name type="synonym">Neptunus trituberculatus</name>
    <dbReference type="NCBI Taxonomy" id="210409"/>
    <lineage>
        <taxon>Eukaryota</taxon>
        <taxon>Metazoa</taxon>
        <taxon>Ecdysozoa</taxon>
        <taxon>Arthropoda</taxon>
        <taxon>Crustacea</taxon>
        <taxon>Multicrustacea</taxon>
        <taxon>Malacostraca</taxon>
        <taxon>Eumalacostraca</taxon>
        <taxon>Eucarida</taxon>
        <taxon>Decapoda</taxon>
        <taxon>Pleocyemata</taxon>
        <taxon>Brachyura</taxon>
        <taxon>Eubrachyura</taxon>
        <taxon>Portunoidea</taxon>
        <taxon>Portunidae</taxon>
        <taxon>Portuninae</taxon>
        <taxon>Portunus</taxon>
    </lineage>
</organism>
<feature type="compositionally biased region" description="Basic and acidic residues" evidence="1">
    <location>
        <begin position="1"/>
        <end position="13"/>
    </location>
</feature>
<dbReference type="Proteomes" id="UP000324222">
    <property type="component" value="Unassembled WGS sequence"/>
</dbReference>
<feature type="region of interest" description="Disordered" evidence="1">
    <location>
        <begin position="1"/>
        <end position="40"/>
    </location>
</feature>